<protein>
    <submittedName>
        <fullName evidence="1">Uncharacterized protein</fullName>
    </submittedName>
</protein>
<accession>A0A3P1C355</accession>
<dbReference type="AlphaFoldDB" id="A0A3P1C355"/>
<proteinExistence type="predicted"/>
<gene>
    <name evidence="1" type="ORF">EHT25_06855</name>
</gene>
<sequence length="144" mass="17370">MKPVRFFTDQQTVWYNLTDYIELLLNTKTIHTQRSPSLHKRRRDSKSVYQVLLAKINRLSPVYQRQLQGEVYIDWVVFEHVYRFLRPFLVRPEDWLDGDRLFRQLRSVIEHSRQLNQELHSETVRRYFTQIPNGPPADNPQSGT</sequence>
<dbReference type="EMBL" id="RQJO01000007">
    <property type="protein sequence ID" value="RRB07493.1"/>
    <property type="molecule type" value="Genomic_DNA"/>
</dbReference>
<comment type="caution">
    <text evidence="1">The sequence shown here is derived from an EMBL/GenBank/DDBJ whole genome shotgun (WGS) entry which is preliminary data.</text>
</comment>
<dbReference type="RefSeq" id="WP_124872609.1">
    <property type="nucleotide sequence ID" value="NZ_RQJO01000007.1"/>
</dbReference>
<reference evidence="1 2" key="1">
    <citation type="submission" date="2018-11" db="EMBL/GenBank/DDBJ databases">
        <authorList>
            <person name="Zhou Z."/>
            <person name="Wang G."/>
        </authorList>
    </citation>
    <scope>NUCLEOTIDE SEQUENCE [LARGE SCALE GENOMIC DNA]</scope>
    <source>
        <strain evidence="1 2">KCTC52004</strain>
    </source>
</reference>
<dbReference type="OrthoDB" id="958473at2"/>
<evidence type="ECO:0000313" key="2">
    <source>
        <dbReference type="Proteomes" id="UP000271925"/>
    </source>
</evidence>
<dbReference type="Proteomes" id="UP000271925">
    <property type="component" value="Unassembled WGS sequence"/>
</dbReference>
<name>A0A3P1C355_9BACT</name>
<organism evidence="1 2">
    <name type="scientific">Larkinella rosea</name>
    <dbReference type="NCBI Taxonomy" id="2025312"/>
    <lineage>
        <taxon>Bacteria</taxon>
        <taxon>Pseudomonadati</taxon>
        <taxon>Bacteroidota</taxon>
        <taxon>Cytophagia</taxon>
        <taxon>Cytophagales</taxon>
        <taxon>Spirosomataceae</taxon>
        <taxon>Larkinella</taxon>
    </lineage>
</organism>
<keyword evidence="2" id="KW-1185">Reference proteome</keyword>
<evidence type="ECO:0000313" key="1">
    <source>
        <dbReference type="EMBL" id="RRB07493.1"/>
    </source>
</evidence>